<dbReference type="GO" id="GO:0005886">
    <property type="term" value="C:plasma membrane"/>
    <property type="evidence" value="ECO:0007669"/>
    <property type="project" value="UniProtKB-SubCell"/>
</dbReference>
<sequence>MMWRFLKERRSWILFILFIEVCFLLITYVDATIPFTSMLYAVFLTSLLFFLFLLLRFVKETKFYKELEDRETNFDITSIPQATSPFEKVVEQVISEQIEHLKDESSHMKHQLEVEKDDLITWIHEVKTPLTALHLLMDRVEDRELNEQLTYEWLRIHFLLDQQLHQKRMPAIENDLYIEKINLEKILVNEITPLRTWCKQRGIGFDLDLNVTELLSDAKWLAFMLRQLLTNAVKYSENSDISIVSKITDNQPALIIQDKGRGIMQRDLPRIFEKGFTSTANHHDSAATGMGLYLTRKIADHLKVNIDVISEPGMGTTFTLTFPERNDFDQIRGM</sequence>
<dbReference type="GO" id="GO:0000155">
    <property type="term" value="F:phosphorelay sensor kinase activity"/>
    <property type="evidence" value="ECO:0007669"/>
    <property type="project" value="TreeGrafter"/>
</dbReference>
<comment type="subcellular location">
    <subcellularLocation>
        <location evidence="2">Cell membrane</location>
        <topology evidence="2">Multi-pass membrane protein</topology>
    </subcellularLocation>
</comment>
<evidence type="ECO:0000256" key="11">
    <source>
        <dbReference type="ARBA" id="ARBA00023012"/>
    </source>
</evidence>
<dbReference type="SUPFAM" id="SSF55874">
    <property type="entry name" value="ATPase domain of HSP90 chaperone/DNA topoisomerase II/histidine kinase"/>
    <property type="match status" value="1"/>
</dbReference>
<organism evidence="15 16">
    <name type="scientific">Guptibacillus hwajinpoensis</name>
    <dbReference type="NCBI Taxonomy" id="208199"/>
    <lineage>
        <taxon>Bacteria</taxon>
        <taxon>Bacillati</taxon>
        <taxon>Bacillota</taxon>
        <taxon>Bacilli</taxon>
        <taxon>Bacillales</taxon>
        <taxon>Guptibacillaceae</taxon>
        <taxon>Guptibacillus</taxon>
    </lineage>
</organism>
<evidence type="ECO:0000256" key="4">
    <source>
        <dbReference type="ARBA" id="ARBA00022475"/>
    </source>
</evidence>
<keyword evidence="10 13" id="KW-1133">Transmembrane helix</keyword>
<evidence type="ECO:0000256" key="2">
    <source>
        <dbReference type="ARBA" id="ARBA00004651"/>
    </source>
</evidence>
<dbReference type="AlphaFoldDB" id="A0A845F0W4"/>
<keyword evidence="8 15" id="KW-0418">Kinase</keyword>
<evidence type="ECO:0000256" key="12">
    <source>
        <dbReference type="ARBA" id="ARBA00023136"/>
    </source>
</evidence>
<evidence type="ECO:0000259" key="14">
    <source>
        <dbReference type="PROSITE" id="PS50109"/>
    </source>
</evidence>
<dbReference type="SMART" id="SM00387">
    <property type="entry name" value="HATPase_c"/>
    <property type="match status" value="1"/>
</dbReference>
<dbReference type="InterPro" id="IPR005467">
    <property type="entry name" value="His_kinase_dom"/>
</dbReference>
<dbReference type="PRINTS" id="PR00344">
    <property type="entry name" value="BCTRLSENSOR"/>
</dbReference>
<dbReference type="GO" id="GO:0016036">
    <property type="term" value="P:cellular response to phosphate starvation"/>
    <property type="evidence" value="ECO:0007669"/>
    <property type="project" value="TreeGrafter"/>
</dbReference>
<dbReference type="PANTHER" id="PTHR45453:SF2">
    <property type="entry name" value="HISTIDINE KINASE"/>
    <property type="match status" value="1"/>
</dbReference>
<dbReference type="InterPro" id="IPR050351">
    <property type="entry name" value="BphY/WalK/GraS-like"/>
</dbReference>
<accession>A0A845F0W4</accession>
<comment type="catalytic activity">
    <reaction evidence="1">
        <text>ATP + protein L-histidine = ADP + protein N-phospho-L-histidine.</text>
        <dbReference type="EC" id="2.7.13.3"/>
    </reaction>
</comment>
<dbReference type="PANTHER" id="PTHR45453">
    <property type="entry name" value="PHOSPHATE REGULON SENSOR PROTEIN PHOR"/>
    <property type="match status" value="1"/>
</dbReference>
<feature type="transmembrane region" description="Helical" evidence="13">
    <location>
        <begin position="12"/>
        <end position="29"/>
    </location>
</feature>
<reference evidence="15 16" key="1">
    <citation type="submission" date="2019-11" db="EMBL/GenBank/DDBJ databases">
        <title>Genome sequences of 17 halophilic strains isolated from different environments.</title>
        <authorList>
            <person name="Furrow R.E."/>
        </authorList>
    </citation>
    <scope>NUCLEOTIDE SEQUENCE [LARGE SCALE GENOMIC DNA]</scope>
    <source>
        <strain evidence="15 16">22506_14_FS</strain>
    </source>
</reference>
<dbReference type="GO" id="GO:0005524">
    <property type="term" value="F:ATP binding"/>
    <property type="evidence" value="ECO:0007669"/>
    <property type="project" value="UniProtKB-KW"/>
</dbReference>
<keyword evidence="6 13" id="KW-0812">Transmembrane</keyword>
<dbReference type="Gene3D" id="3.30.565.10">
    <property type="entry name" value="Histidine kinase-like ATPase, C-terminal domain"/>
    <property type="match status" value="1"/>
</dbReference>
<keyword evidence="5" id="KW-0808">Transferase</keyword>
<evidence type="ECO:0000256" key="5">
    <source>
        <dbReference type="ARBA" id="ARBA00022679"/>
    </source>
</evidence>
<dbReference type="EMBL" id="WMEY01000004">
    <property type="protein sequence ID" value="MYL64441.1"/>
    <property type="molecule type" value="Genomic_DNA"/>
</dbReference>
<comment type="caution">
    <text evidence="15">The sequence shown here is derived from an EMBL/GenBank/DDBJ whole genome shotgun (WGS) entry which is preliminary data.</text>
</comment>
<feature type="domain" description="Histidine kinase" evidence="14">
    <location>
        <begin position="121"/>
        <end position="326"/>
    </location>
</feature>
<keyword evidence="12 13" id="KW-0472">Membrane</keyword>
<evidence type="ECO:0000313" key="15">
    <source>
        <dbReference type="EMBL" id="MYL64441.1"/>
    </source>
</evidence>
<evidence type="ECO:0000256" key="3">
    <source>
        <dbReference type="ARBA" id="ARBA00012438"/>
    </source>
</evidence>
<evidence type="ECO:0000256" key="7">
    <source>
        <dbReference type="ARBA" id="ARBA00022741"/>
    </source>
</evidence>
<dbReference type="EC" id="2.7.13.3" evidence="3"/>
<keyword evidence="7" id="KW-0547">Nucleotide-binding</keyword>
<keyword evidence="4" id="KW-1003">Cell membrane</keyword>
<evidence type="ECO:0000256" key="8">
    <source>
        <dbReference type="ARBA" id="ARBA00022777"/>
    </source>
</evidence>
<protein>
    <recommendedName>
        <fullName evidence="3">histidine kinase</fullName>
        <ecNumber evidence="3">2.7.13.3</ecNumber>
    </recommendedName>
</protein>
<evidence type="ECO:0000256" key="1">
    <source>
        <dbReference type="ARBA" id="ARBA00000085"/>
    </source>
</evidence>
<dbReference type="InterPro" id="IPR004358">
    <property type="entry name" value="Sig_transdc_His_kin-like_C"/>
</dbReference>
<dbReference type="Proteomes" id="UP000447833">
    <property type="component" value="Unassembled WGS sequence"/>
</dbReference>
<dbReference type="Pfam" id="PF02518">
    <property type="entry name" value="HATPase_c"/>
    <property type="match status" value="1"/>
</dbReference>
<dbReference type="PROSITE" id="PS50109">
    <property type="entry name" value="HIS_KIN"/>
    <property type="match status" value="1"/>
</dbReference>
<dbReference type="GO" id="GO:0004721">
    <property type="term" value="F:phosphoprotein phosphatase activity"/>
    <property type="evidence" value="ECO:0007669"/>
    <property type="project" value="TreeGrafter"/>
</dbReference>
<feature type="transmembrane region" description="Helical" evidence="13">
    <location>
        <begin position="35"/>
        <end position="55"/>
    </location>
</feature>
<proteinExistence type="predicted"/>
<keyword evidence="11" id="KW-0902">Two-component regulatory system</keyword>
<dbReference type="InterPro" id="IPR036890">
    <property type="entry name" value="HATPase_C_sf"/>
</dbReference>
<evidence type="ECO:0000256" key="10">
    <source>
        <dbReference type="ARBA" id="ARBA00022989"/>
    </source>
</evidence>
<evidence type="ECO:0000256" key="9">
    <source>
        <dbReference type="ARBA" id="ARBA00022840"/>
    </source>
</evidence>
<gene>
    <name evidence="15" type="ORF">GLW07_13875</name>
</gene>
<keyword evidence="9" id="KW-0067">ATP-binding</keyword>
<evidence type="ECO:0000256" key="6">
    <source>
        <dbReference type="ARBA" id="ARBA00022692"/>
    </source>
</evidence>
<evidence type="ECO:0000256" key="13">
    <source>
        <dbReference type="SAM" id="Phobius"/>
    </source>
</evidence>
<name>A0A845F0W4_9BACL</name>
<dbReference type="RefSeq" id="WP_160919891.1">
    <property type="nucleotide sequence ID" value="NZ_WMEY01000004.1"/>
</dbReference>
<dbReference type="InterPro" id="IPR003594">
    <property type="entry name" value="HATPase_dom"/>
</dbReference>
<evidence type="ECO:0000313" key="16">
    <source>
        <dbReference type="Proteomes" id="UP000447833"/>
    </source>
</evidence>